<evidence type="ECO:0000256" key="3">
    <source>
        <dbReference type="SAM" id="MobiDB-lite"/>
    </source>
</evidence>
<dbReference type="Pfam" id="PF13424">
    <property type="entry name" value="TPR_12"/>
    <property type="match status" value="1"/>
</dbReference>
<dbReference type="SMART" id="SM00028">
    <property type="entry name" value="TPR"/>
    <property type="match status" value="4"/>
</dbReference>
<dbReference type="PROSITE" id="PS50005">
    <property type="entry name" value="TPR"/>
    <property type="match status" value="1"/>
</dbReference>
<comment type="caution">
    <text evidence="4">The sequence shown here is derived from an EMBL/GenBank/DDBJ whole genome shotgun (WGS) entry which is preliminary data.</text>
</comment>
<dbReference type="Pfam" id="PF13181">
    <property type="entry name" value="TPR_8"/>
    <property type="match status" value="1"/>
</dbReference>
<dbReference type="InterPro" id="IPR019734">
    <property type="entry name" value="TPR_rpt"/>
</dbReference>
<feature type="compositionally biased region" description="Polar residues" evidence="3">
    <location>
        <begin position="361"/>
        <end position="377"/>
    </location>
</feature>
<dbReference type="AlphaFoldDB" id="A0AAD1X138"/>
<name>A0AAD1X138_EUPCR</name>
<feature type="repeat" description="TPR" evidence="1">
    <location>
        <begin position="273"/>
        <end position="306"/>
    </location>
</feature>
<sequence length="668" mass="77030">MEKEQKAQKLFDKKEYKRSLNVYEKAITNRFKDYPQDLVQYKEEAPRPKTAKQSKKDLESKPMVINIQAKNGDEGKEDSEAQFKSFGDDEHKSAGPIKEEDKKLLEDTVIDFNKVGMQFLSSGKIEEAKLILRKLVRICKNYANQDLKLICLTFNNISCVHKKLGEFQVAMKLLKKALAHAEDLKAHEYLSLTYINLSAIYSELKNHQKSLEYANNAIQILSKEINDITETLLTKIKLEESENYSPVKPINEEQSEEEKALVSSKKEKSSLLAIAFYNAGSQLEFLKNYRECIDCFQKAIQILEKNFAPNYPLTLEFKRNLLKTINKYKKHIDWKGTRKTFSNLCAGYKNKRFSMSQNRPISAANSKLRQPKLQSKPGSFKRKRRPITAKARVQDNKPKLHDSLANPFGSPENEETLFMLEEQPHDESGVVDSSKAQESKVFEIPEAQRKIKKDKPISPIFGHSNRFKRPQSAKNAFKTLNTLRNKKGDSHDYATIELKKIFENSKGLNILANSESESKFSKPPIGSRGKNKLKKRPVLKKYDNYESIMELHKSEFEPTTTLTSLPSNKIFDFTSRMSSKMGKRRLRFVGDRKKIRAISQHKRVGCSPYTSSHSSKIQAKKRKLKAKIDIAKFKGKRKSSKHSDFMKNAETLKDIKHQIMDDNHYTIY</sequence>
<protein>
    <submittedName>
        <fullName evidence="4">Uncharacterized protein</fullName>
    </submittedName>
</protein>
<evidence type="ECO:0000256" key="1">
    <source>
        <dbReference type="PROSITE-ProRule" id="PRU00339"/>
    </source>
</evidence>
<feature type="region of interest" description="Disordered" evidence="3">
    <location>
        <begin position="41"/>
        <end position="98"/>
    </location>
</feature>
<dbReference type="EMBL" id="CAMPGE010000487">
    <property type="protein sequence ID" value="CAI2359233.1"/>
    <property type="molecule type" value="Genomic_DNA"/>
</dbReference>
<dbReference type="Proteomes" id="UP001295684">
    <property type="component" value="Unassembled WGS sequence"/>
</dbReference>
<keyword evidence="2" id="KW-0175">Coiled coil</keyword>
<feature type="compositionally biased region" description="Basic and acidic residues" evidence="3">
    <location>
        <begin position="71"/>
        <end position="98"/>
    </location>
</feature>
<feature type="compositionally biased region" description="Basic and acidic residues" evidence="3">
    <location>
        <begin position="392"/>
        <end position="402"/>
    </location>
</feature>
<dbReference type="PANTHER" id="PTHR10098">
    <property type="entry name" value="RAPSYN-RELATED"/>
    <property type="match status" value="1"/>
</dbReference>
<gene>
    <name evidence="4" type="ORF">ECRASSUSDP1_LOCUS519</name>
</gene>
<dbReference type="Gene3D" id="1.25.40.10">
    <property type="entry name" value="Tetratricopeptide repeat domain"/>
    <property type="match status" value="2"/>
</dbReference>
<evidence type="ECO:0000313" key="4">
    <source>
        <dbReference type="EMBL" id="CAI2359233.1"/>
    </source>
</evidence>
<accession>A0AAD1X138</accession>
<feature type="coiled-coil region" evidence="2">
    <location>
        <begin position="204"/>
        <end position="231"/>
    </location>
</feature>
<evidence type="ECO:0000313" key="5">
    <source>
        <dbReference type="Proteomes" id="UP001295684"/>
    </source>
</evidence>
<reference evidence="4" key="1">
    <citation type="submission" date="2023-07" db="EMBL/GenBank/DDBJ databases">
        <authorList>
            <consortium name="AG Swart"/>
            <person name="Singh M."/>
            <person name="Singh A."/>
            <person name="Seah K."/>
            <person name="Emmerich C."/>
        </authorList>
    </citation>
    <scope>NUCLEOTIDE SEQUENCE</scope>
    <source>
        <strain evidence="4">DP1</strain>
    </source>
</reference>
<evidence type="ECO:0000256" key="2">
    <source>
        <dbReference type="SAM" id="Coils"/>
    </source>
</evidence>
<feature type="region of interest" description="Disordered" evidence="3">
    <location>
        <begin position="361"/>
        <end position="408"/>
    </location>
</feature>
<organism evidence="4 5">
    <name type="scientific">Euplotes crassus</name>
    <dbReference type="NCBI Taxonomy" id="5936"/>
    <lineage>
        <taxon>Eukaryota</taxon>
        <taxon>Sar</taxon>
        <taxon>Alveolata</taxon>
        <taxon>Ciliophora</taxon>
        <taxon>Intramacronucleata</taxon>
        <taxon>Spirotrichea</taxon>
        <taxon>Hypotrichia</taxon>
        <taxon>Euplotida</taxon>
        <taxon>Euplotidae</taxon>
        <taxon>Moneuplotes</taxon>
    </lineage>
</organism>
<proteinExistence type="predicted"/>
<keyword evidence="1" id="KW-0802">TPR repeat</keyword>
<dbReference type="InterPro" id="IPR011990">
    <property type="entry name" value="TPR-like_helical_dom_sf"/>
</dbReference>
<keyword evidence="5" id="KW-1185">Reference proteome</keyword>
<dbReference type="SUPFAM" id="SSF48452">
    <property type="entry name" value="TPR-like"/>
    <property type="match status" value="2"/>
</dbReference>